<dbReference type="SUPFAM" id="SSF48452">
    <property type="entry name" value="TPR-like"/>
    <property type="match status" value="1"/>
</dbReference>
<dbReference type="PANTHER" id="PTHR28142:SF1">
    <property type="entry name" value="MITOCHONDRIAL INNER MEMBRANE I-AAA PROTEASE SUPERCOMPLEX SUBUNIT MGR3-RELATED"/>
    <property type="match status" value="1"/>
</dbReference>
<proteinExistence type="predicted"/>
<dbReference type="EMBL" id="CAVNYO010000403">
    <property type="protein sequence ID" value="CAK5274649.1"/>
    <property type="molecule type" value="Genomic_DNA"/>
</dbReference>
<dbReference type="InterPro" id="IPR011990">
    <property type="entry name" value="TPR-like_helical_dom_sf"/>
</dbReference>
<protein>
    <submittedName>
        <fullName evidence="2">Uncharacterized protein</fullName>
    </submittedName>
</protein>
<keyword evidence="3" id="KW-1185">Reference proteome</keyword>
<gene>
    <name evidence="2" type="ORF">MYCIT1_LOCUS21935</name>
</gene>
<dbReference type="PANTHER" id="PTHR28142">
    <property type="entry name" value="MITOCHONDRIAL INNER MEMBRANE I-AAA PROTEASE SUPERCOMPLEX SUBUNIT MGR3-RELATED"/>
    <property type="match status" value="1"/>
</dbReference>
<comment type="caution">
    <text evidence="2">The sequence shown here is derived from an EMBL/GenBank/DDBJ whole genome shotgun (WGS) entry which is preliminary data.</text>
</comment>
<dbReference type="AlphaFoldDB" id="A0AAD2HDD2"/>
<feature type="region of interest" description="Disordered" evidence="1">
    <location>
        <begin position="41"/>
        <end position="62"/>
    </location>
</feature>
<accession>A0AAD2HDD2</accession>
<reference evidence="2" key="1">
    <citation type="submission" date="2023-11" db="EMBL/GenBank/DDBJ databases">
        <authorList>
            <person name="De Vega J J."/>
            <person name="De Vega J J."/>
        </authorList>
    </citation>
    <scope>NUCLEOTIDE SEQUENCE</scope>
</reference>
<evidence type="ECO:0000256" key="1">
    <source>
        <dbReference type="SAM" id="MobiDB-lite"/>
    </source>
</evidence>
<dbReference type="InterPro" id="IPR040201">
    <property type="entry name" value="Mrg3-like"/>
</dbReference>
<organism evidence="2 3">
    <name type="scientific">Mycena citricolor</name>
    <dbReference type="NCBI Taxonomy" id="2018698"/>
    <lineage>
        <taxon>Eukaryota</taxon>
        <taxon>Fungi</taxon>
        <taxon>Dikarya</taxon>
        <taxon>Basidiomycota</taxon>
        <taxon>Agaricomycotina</taxon>
        <taxon>Agaricomycetes</taxon>
        <taxon>Agaricomycetidae</taxon>
        <taxon>Agaricales</taxon>
        <taxon>Marasmiineae</taxon>
        <taxon>Mycenaceae</taxon>
        <taxon>Mycena</taxon>
    </lineage>
</organism>
<sequence length="411" mass="45353">MNDSDCCDQDWYDDVNCSVLAVHLMNLKPRFLRLPLTCTRRSPSSPNSFLRRHLSSQSVPNSSTRLNHNTWIGALGVIGVASLSYACYDYYDNWRNLFPPEVRADLKRGIAAQHAGDREGSVYFKRLAWEAAQRIPIESFKSEPYLKLTGIAVDLAGELEENGDKKHAFELLSEALGVLRAPDVTLSGPERLRAVSIAVKMASLGGDPTVSWSVEEEEALRVWTVEGILKLVQETCFAEGQTIDFAKVQFPPWMTGTDIAVPLLELGAFYGKSGKMEYAMPLYVQTITLLVSGNSSPEEMCQGADLMNTLSELVNPASSPQRRQYAESWAKNALATIQAARKRSTESIPTCELALAVALFNSGMLRELDGDAKQATSYYRSAIDQSRKIGLEEGVAVAQEAITRLDVTQQS</sequence>
<evidence type="ECO:0000313" key="3">
    <source>
        <dbReference type="Proteomes" id="UP001295794"/>
    </source>
</evidence>
<dbReference type="Gene3D" id="1.25.40.10">
    <property type="entry name" value="Tetratricopeptide repeat domain"/>
    <property type="match status" value="1"/>
</dbReference>
<dbReference type="Proteomes" id="UP001295794">
    <property type="component" value="Unassembled WGS sequence"/>
</dbReference>
<evidence type="ECO:0000313" key="2">
    <source>
        <dbReference type="EMBL" id="CAK5274649.1"/>
    </source>
</evidence>
<name>A0AAD2HDD2_9AGAR</name>